<dbReference type="GO" id="GO:0016787">
    <property type="term" value="F:hydrolase activity"/>
    <property type="evidence" value="ECO:0007669"/>
    <property type="project" value="UniProtKB-KW"/>
</dbReference>
<accession>A0A0R1N2P2</accession>
<dbReference type="Pfam" id="PF07859">
    <property type="entry name" value="Abhydrolase_3"/>
    <property type="match status" value="1"/>
</dbReference>
<dbReference type="SUPFAM" id="SSF53474">
    <property type="entry name" value="alpha/beta-Hydrolases"/>
    <property type="match status" value="1"/>
</dbReference>
<name>A0A0R1N2P2_9LACO</name>
<dbReference type="Proteomes" id="UP000051330">
    <property type="component" value="Unassembled WGS sequence"/>
</dbReference>
<comment type="caution">
    <text evidence="3">The sequence shown here is derived from an EMBL/GenBank/DDBJ whole genome shotgun (WGS) entry which is preliminary data.</text>
</comment>
<dbReference type="InterPro" id="IPR013094">
    <property type="entry name" value="AB_hydrolase_3"/>
</dbReference>
<dbReference type="OrthoDB" id="9815425at2"/>
<protein>
    <recommendedName>
        <fullName evidence="2">Alpha/beta hydrolase fold-3 domain-containing protein</fullName>
    </recommendedName>
</protein>
<evidence type="ECO:0000259" key="2">
    <source>
        <dbReference type="Pfam" id="PF07859"/>
    </source>
</evidence>
<evidence type="ECO:0000256" key="1">
    <source>
        <dbReference type="ARBA" id="ARBA00022801"/>
    </source>
</evidence>
<dbReference type="PANTHER" id="PTHR48081">
    <property type="entry name" value="AB HYDROLASE SUPERFAMILY PROTEIN C4A8.06C"/>
    <property type="match status" value="1"/>
</dbReference>
<dbReference type="AlphaFoldDB" id="A0A0R1N2P2"/>
<evidence type="ECO:0000313" key="3">
    <source>
        <dbReference type="EMBL" id="KRL14417.1"/>
    </source>
</evidence>
<gene>
    <name evidence="3" type="ORF">FD09_GL000065</name>
</gene>
<evidence type="ECO:0000313" key="4">
    <source>
        <dbReference type="Proteomes" id="UP000051330"/>
    </source>
</evidence>
<sequence>MTVLLTITDDQHAELYTARGGHNRGTIFYIHGGGFIYGDKNDLPAAYIDQFTAADYNVLSIDYPLAPEVSLPTIIQSVQTAYDWFCANCLRLTGTSRIILFGRSAGAYLAYQLLMAQDLPIQPKAFINFYGFFDIFSPKLVQPDAYYQQFASVTLPAPQEKPQYTGSLTERFPVYLTVRQKGQWQGYIDATPAMQRPVQFGALPPMYICHALHDPDVPFGIAIQEKARHPRATLVSINADQHDFDRMPTVANHEVYDEVIGWLEGILGDK</sequence>
<organism evidence="3 4">
    <name type="scientific">Schleiferilactobacillus perolens DSM 12744</name>
    <dbReference type="NCBI Taxonomy" id="1423792"/>
    <lineage>
        <taxon>Bacteria</taxon>
        <taxon>Bacillati</taxon>
        <taxon>Bacillota</taxon>
        <taxon>Bacilli</taxon>
        <taxon>Lactobacillales</taxon>
        <taxon>Lactobacillaceae</taxon>
        <taxon>Schleiferilactobacillus</taxon>
    </lineage>
</organism>
<dbReference type="InterPro" id="IPR050300">
    <property type="entry name" value="GDXG_lipolytic_enzyme"/>
</dbReference>
<dbReference type="PATRIC" id="fig|1423792.3.peg.67"/>
<dbReference type="EMBL" id="AZEC01000001">
    <property type="protein sequence ID" value="KRL14417.1"/>
    <property type="molecule type" value="Genomic_DNA"/>
</dbReference>
<dbReference type="Gene3D" id="3.40.50.1820">
    <property type="entry name" value="alpha/beta hydrolase"/>
    <property type="match status" value="1"/>
</dbReference>
<dbReference type="STRING" id="1423792.FD09_GL000065"/>
<proteinExistence type="predicted"/>
<dbReference type="InterPro" id="IPR029058">
    <property type="entry name" value="AB_hydrolase_fold"/>
</dbReference>
<feature type="domain" description="Alpha/beta hydrolase fold-3" evidence="2">
    <location>
        <begin position="27"/>
        <end position="244"/>
    </location>
</feature>
<keyword evidence="4" id="KW-1185">Reference proteome</keyword>
<reference evidence="3 4" key="1">
    <citation type="journal article" date="2015" name="Genome Announc.">
        <title>Expanding the biotechnology potential of lactobacilli through comparative genomics of 213 strains and associated genera.</title>
        <authorList>
            <person name="Sun Z."/>
            <person name="Harris H.M."/>
            <person name="McCann A."/>
            <person name="Guo C."/>
            <person name="Argimon S."/>
            <person name="Zhang W."/>
            <person name="Yang X."/>
            <person name="Jeffery I.B."/>
            <person name="Cooney J.C."/>
            <person name="Kagawa T.F."/>
            <person name="Liu W."/>
            <person name="Song Y."/>
            <person name="Salvetti E."/>
            <person name="Wrobel A."/>
            <person name="Rasinkangas P."/>
            <person name="Parkhill J."/>
            <person name="Rea M.C."/>
            <person name="O'Sullivan O."/>
            <person name="Ritari J."/>
            <person name="Douillard F.P."/>
            <person name="Paul Ross R."/>
            <person name="Yang R."/>
            <person name="Briner A.E."/>
            <person name="Felis G.E."/>
            <person name="de Vos W.M."/>
            <person name="Barrangou R."/>
            <person name="Klaenhammer T.R."/>
            <person name="Caufield P.W."/>
            <person name="Cui Y."/>
            <person name="Zhang H."/>
            <person name="O'Toole P.W."/>
        </authorList>
    </citation>
    <scope>NUCLEOTIDE SEQUENCE [LARGE SCALE GENOMIC DNA]</scope>
    <source>
        <strain evidence="3 4">DSM 12744</strain>
    </source>
</reference>
<keyword evidence="1" id="KW-0378">Hydrolase</keyword>